<dbReference type="Gene3D" id="3.10.129.10">
    <property type="entry name" value="Hotdog Thioesterase"/>
    <property type="match status" value="2"/>
</dbReference>
<keyword evidence="3" id="KW-0378">Hydrolase</keyword>
<dbReference type="GO" id="GO:0047617">
    <property type="term" value="F:fatty acyl-CoA hydrolase activity"/>
    <property type="evidence" value="ECO:0007669"/>
    <property type="project" value="TreeGrafter"/>
</dbReference>
<dbReference type="SUPFAM" id="SSF54637">
    <property type="entry name" value="Thioesterase/thiol ester dehydrase-isomerase"/>
    <property type="match status" value="2"/>
</dbReference>
<comment type="similarity">
    <text evidence="1">Belongs to the acyl coenzyme A hydrolase family.</text>
</comment>
<reference evidence="6" key="1">
    <citation type="submission" date="2020-05" db="EMBL/GenBank/DDBJ databases">
        <title>Phylogenomic resolution of chytrid fungi.</title>
        <authorList>
            <person name="Stajich J.E."/>
            <person name="Amses K."/>
            <person name="Simmons R."/>
            <person name="Seto K."/>
            <person name="Myers J."/>
            <person name="Bonds A."/>
            <person name="Quandt C.A."/>
            <person name="Barry K."/>
            <person name="Liu P."/>
            <person name="Grigoriev I."/>
            <person name="Longcore J.E."/>
            <person name="James T.Y."/>
        </authorList>
    </citation>
    <scope>NUCLEOTIDE SEQUENCE</scope>
    <source>
        <strain evidence="6">JEL0318</strain>
    </source>
</reference>
<dbReference type="GO" id="GO:0005739">
    <property type="term" value="C:mitochondrion"/>
    <property type="evidence" value="ECO:0007669"/>
    <property type="project" value="TreeGrafter"/>
</dbReference>
<dbReference type="PANTHER" id="PTHR12655">
    <property type="entry name" value="ACYL-COA THIOESTERASE"/>
    <property type="match status" value="1"/>
</dbReference>
<dbReference type="Proteomes" id="UP001212841">
    <property type="component" value="Unassembled WGS sequence"/>
</dbReference>
<evidence type="ECO:0000259" key="5">
    <source>
        <dbReference type="PROSITE" id="PS51770"/>
    </source>
</evidence>
<dbReference type="EMBL" id="JADGJD010000379">
    <property type="protein sequence ID" value="KAJ3051582.1"/>
    <property type="molecule type" value="Genomic_DNA"/>
</dbReference>
<dbReference type="InterPro" id="IPR006683">
    <property type="entry name" value="Thioestr_dom"/>
</dbReference>
<evidence type="ECO:0000256" key="1">
    <source>
        <dbReference type="ARBA" id="ARBA00010458"/>
    </source>
</evidence>
<keyword evidence="7" id="KW-1185">Reference proteome</keyword>
<sequence length="331" mass="36983">MFCLLIQFISAGKILENLDALAGSIAYLHCEDGRNDTPPLTIVTASVDSIDMTRSVPPDADLKLSGFVSHVGSSSMEISMKVETVPDGEIILSALFTMVARNPVTYKAESVNRLVVESAEEKEIFNAAAERKESKQVARQMELTKRPPSVEEMYLIHNMYLSNRSIDASHLPDDVVCMKDAKQQSLVMCMPQDRNIHNNIFGGYLMRLAFELAYSTAMMYTRSPRVSLVAMDDVLFRRPVPIGSLLSLTAQVVYSSPEDDTFQLRVRADVVDPIEDLRETTNTFSFGFYAPDGAIRKVVPQSYEESMLYLEGRRASQKMVARRKDTVGDIV</sequence>
<dbReference type="GO" id="GO:0006637">
    <property type="term" value="P:acyl-CoA metabolic process"/>
    <property type="evidence" value="ECO:0007669"/>
    <property type="project" value="TreeGrafter"/>
</dbReference>
<gene>
    <name evidence="6" type="primary">ACOT9</name>
    <name evidence="6" type="ORF">HK097_007386</name>
</gene>
<evidence type="ECO:0000256" key="2">
    <source>
        <dbReference type="ARBA" id="ARBA00022737"/>
    </source>
</evidence>
<feature type="domain" description="HotDog ACOT-type" evidence="5">
    <location>
        <begin position="1"/>
        <end position="104"/>
    </location>
</feature>
<evidence type="ECO:0000256" key="4">
    <source>
        <dbReference type="ARBA" id="ARBA00022946"/>
    </source>
</evidence>
<dbReference type="AlphaFoldDB" id="A0AAD5SBP6"/>
<dbReference type="InterPro" id="IPR033120">
    <property type="entry name" value="HOTDOG_ACOT"/>
</dbReference>
<protein>
    <submittedName>
        <fullName evidence="6">Acyl-coenzyme A thioesterase 9, mitochondrial</fullName>
    </submittedName>
</protein>
<feature type="domain" description="HotDog ACOT-type" evidence="5">
    <location>
        <begin position="179"/>
        <end position="294"/>
    </location>
</feature>
<evidence type="ECO:0000313" key="6">
    <source>
        <dbReference type="EMBL" id="KAJ3051582.1"/>
    </source>
</evidence>
<evidence type="ECO:0000313" key="7">
    <source>
        <dbReference type="Proteomes" id="UP001212841"/>
    </source>
</evidence>
<comment type="caution">
    <text evidence="6">The sequence shown here is derived from an EMBL/GenBank/DDBJ whole genome shotgun (WGS) entry which is preliminary data.</text>
</comment>
<keyword evidence="2" id="KW-0677">Repeat</keyword>
<name>A0AAD5SBP6_9FUNG</name>
<accession>A0AAD5SBP6</accession>
<keyword evidence="4" id="KW-0809">Transit peptide</keyword>
<dbReference type="Pfam" id="PF03061">
    <property type="entry name" value="4HBT"/>
    <property type="match status" value="2"/>
</dbReference>
<evidence type="ECO:0000256" key="3">
    <source>
        <dbReference type="ARBA" id="ARBA00022801"/>
    </source>
</evidence>
<organism evidence="6 7">
    <name type="scientific">Rhizophlyctis rosea</name>
    <dbReference type="NCBI Taxonomy" id="64517"/>
    <lineage>
        <taxon>Eukaryota</taxon>
        <taxon>Fungi</taxon>
        <taxon>Fungi incertae sedis</taxon>
        <taxon>Chytridiomycota</taxon>
        <taxon>Chytridiomycota incertae sedis</taxon>
        <taxon>Chytridiomycetes</taxon>
        <taxon>Rhizophlyctidales</taxon>
        <taxon>Rhizophlyctidaceae</taxon>
        <taxon>Rhizophlyctis</taxon>
    </lineage>
</organism>
<dbReference type="CDD" id="cd03442">
    <property type="entry name" value="BFIT_BACH"/>
    <property type="match status" value="2"/>
</dbReference>
<dbReference type="PANTHER" id="PTHR12655:SF0">
    <property type="entry name" value="ACYL-COENZYME A THIOESTERASE 9, MITOCHONDRIAL"/>
    <property type="match status" value="1"/>
</dbReference>
<dbReference type="InterPro" id="IPR029069">
    <property type="entry name" value="HotDog_dom_sf"/>
</dbReference>
<proteinExistence type="inferred from homology"/>
<dbReference type="PROSITE" id="PS51770">
    <property type="entry name" value="HOTDOG_ACOT"/>
    <property type="match status" value="2"/>
</dbReference>